<comment type="subcellular location">
    <subcellularLocation>
        <location evidence="1">Cell membrane</location>
        <topology evidence="1">Multi-pass membrane protein</topology>
    </subcellularLocation>
</comment>
<keyword evidence="7 8" id="KW-0472">Membrane</keyword>
<feature type="transmembrane region" description="Helical" evidence="8">
    <location>
        <begin position="324"/>
        <end position="342"/>
    </location>
</feature>
<gene>
    <name evidence="9" type="ORF">NC99_38720</name>
</gene>
<dbReference type="PATRIC" id="fig|1409788.3.peg.3956"/>
<accession>A0A0L8V541</accession>
<keyword evidence="6 8" id="KW-1133">Transmembrane helix</keyword>
<dbReference type="GO" id="GO:0005886">
    <property type="term" value="C:plasma membrane"/>
    <property type="evidence" value="ECO:0007669"/>
    <property type="project" value="UniProtKB-SubCell"/>
</dbReference>
<evidence type="ECO:0000256" key="2">
    <source>
        <dbReference type="ARBA" id="ARBA00007935"/>
    </source>
</evidence>
<dbReference type="AlphaFoldDB" id="A0A0L8V541"/>
<comment type="similarity">
    <text evidence="2">Belongs to the binding-protein-dependent transport system permease family. FecCD subfamily.</text>
</comment>
<evidence type="ECO:0000256" key="1">
    <source>
        <dbReference type="ARBA" id="ARBA00004651"/>
    </source>
</evidence>
<feature type="transmembrane region" description="Helical" evidence="8">
    <location>
        <begin position="209"/>
        <end position="229"/>
    </location>
</feature>
<keyword evidence="10" id="KW-1185">Reference proteome</keyword>
<dbReference type="Gene3D" id="1.10.3470.10">
    <property type="entry name" value="ABC transporter involved in vitamin B12 uptake, BtuC"/>
    <property type="match status" value="1"/>
</dbReference>
<feature type="transmembrane region" description="Helical" evidence="8">
    <location>
        <begin position="270"/>
        <end position="289"/>
    </location>
</feature>
<dbReference type="Pfam" id="PF01032">
    <property type="entry name" value="FecCD"/>
    <property type="match status" value="1"/>
</dbReference>
<protein>
    <recommendedName>
        <fullName evidence="11">Iron ABC transporter permease</fullName>
    </recommendedName>
</protein>
<feature type="transmembrane region" description="Helical" evidence="8">
    <location>
        <begin position="20"/>
        <end position="41"/>
    </location>
</feature>
<dbReference type="CDD" id="cd06550">
    <property type="entry name" value="TM_ABC_iron-siderophores_like"/>
    <property type="match status" value="1"/>
</dbReference>
<evidence type="ECO:0008006" key="11">
    <source>
        <dbReference type="Google" id="ProtNLM"/>
    </source>
</evidence>
<feature type="transmembrane region" description="Helical" evidence="8">
    <location>
        <begin position="165"/>
        <end position="189"/>
    </location>
</feature>
<evidence type="ECO:0000256" key="7">
    <source>
        <dbReference type="ARBA" id="ARBA00023136"/>
    </source>
</evidence>
<feature type="transmembrane region" description="Helical" evidence="8">
    <location>
        <begin position="296"/>
        <end position="318"/>
    </location>
</feature>
<keyword evidence="4" id="KW-1003">Cell membrane</keyword>
<reference evidence="10" key="1">
    <citation type="submission" date="2015-07" db="EMBL/GenBank/DDBJ databases">
        <title>Genome sequencing of Sunxiuqinia dokdonensis strain SK.</title>
        <authorList>
            <person name="Ahn S."/>
            <person name="Kim B.-C."/>
        </authorList>
    </citation>
    <scope>NUCLEOTIDE SEQUENCE [LARGE SCALE GENOMIC DNA]</scope>
    <source>
        <strain evidence="10">SK</strain>
    </source>
</reference>
<evidence type="ECO:0000256" key="5">
    <source>
        <dbReference type="ARBA" id="ARBA00022692"/>
    </source>
</evidence>
<evidence type="ECO:0000313" key="10">
    <source>
        <dbReference type="Proteomes" id="UP000036958"/>
    </source>
</evidence>
<dbReference type="RefSeq" id="WP_204375047.1">
    <property type="nucleotide sequence ID" value="NZ_LGIA01000192.1"/>
</dbReference>
<evidence type="ECO:0000256" key="3">
    <source>
        <dbReference type="ARBA" id="ARBA00022448"/>
    </source>
</evidence>
<dbReference type="Proteomes" id="UP000036958">
    <property type="component" value="Unassembled WGS sequence"/>
</dbReference>
<dbReference type="EMBL" id="LGIA01000192">
    <property type="protein sequence ID" value="KOH43312.1"/>
    <property type="molecule type" value="Genomic_DNA"/>
</dbReference>
<keyword evidence="3" id="KW-0813">Transport</keyword>
<dbReference type="GO" id="GO:0022857">
    <property type="term" value="F:transmembrane transporter activity"/>
    <property type="evidence" value="ECO:0007669"/>
    <property type="project" value="InterPro"/>
</dbReference>
<keyword evidence="5 8" id="KW-0812">Transmembrane</keyword>
<feature type="transmembrane region" description="Helical" evidence="8">
    <location>
        <begin position="106"/>
        <end position="127"/>
    </location>
</feature>
<dbReference type="InterPro" id="IPR037294">
    <property type="entry name" value="ABC_BtuC-like"/>
</dbReference>
<comment type="caution">
    <text evidence="9">The sequence shown here is derived from an EMBL/GenBank/DDBJ whole genome shotgun (WGS) entry which is preliminary data.</text>
</comment>
<organism evidence="9 10">
    <name type="scientific">Sunxiuqinia dokdonensis</name>
    <dbReference type="NCBI Taxonomy" id="1409788"/>
    <lineage>
        <taxon>Bacteria</taxon>
        <taxon>Pseudomonadati</taxon>
        <taxon>Bacteroidota</taxon>
        <taxon>Bacteroidia</taxon>
        <taxon>Marinilabiliales</taxon>
        <taxon>Prolixibacteraceae</taxon>
        <taxon>Sunxiuqinia</taxon>
    </lineage>
</organism>
<evidence type="ECO:0000256" key="6">
    <source>
        <dbReference type="ARBA" id="ARBA00022989"/>
    </source>
</evidence>
<dbReference type="FunFam" id="1.10.3470.10:FF:000001">
    <property type="entry name" value="Vitamin B12 ABC transporter permease BtuC"/>
    <property type="match status" value="1"/>
</dbReference>
<feature type="transmembrane region" description="Helical" evidence="8">
    <location>
        <begin position="241"/>
        <end position="264"/>
    </location>
</feature>
<feature type="transmembrane region" description="Helical" evidence="8">
    <location>
        <begin position="133"/>
        <end position="153"/>
    </location>
</feature>
<feature type="transmembrane region" description="Helical" evidence="8">
    <location>
        <begin position="74"/>
        <end position="94"/>
    </location>
</feature>
<dbReference type="SUPFAM" id="SSF81345">
    <property type="entry name" value="ABC transporter involved in vitamin B12 uptake, BtuC"/>
    <property type="match status" value="1"/>
</dbReference>
<sequence>MHECKNIKEILIAQGKYIKWMLGLLFMLGLLLAAVALGLSVGELNLSPGSVLRMLLFGGDDGSMEYLLISRIRLPRVVLGVAVGGSLSLAGVILQGIYRNPLVEPFTLGISGGASLGVAFTIVMGLHLSLGSFMLPLSGFIGAFVIIFLVYTISSRRGAINIQNMLLTGVMISFIASSAMMFLMATTSSDNLHGIVFWIMGSLDEPNTGLINLTLIVSLVVLVISYLFVQPLNALRLGEEKALHLGFNTNVVIRVLFILASLLAGICVSVSGVIGFVGLIIPHVLRLLFGSDYRFLLGGSFLLGGIFLVLSDVVARTIISPNELPIGVITGIIGGLVFLLLMSQKRKGK</sequence>
<name>A0A0L8V541_9BACT</name>
<dbReference type="PANTHER" id="PTHR30472">
    <property type="entry name" value="FERRIC ENTEROBACTIN TRANSPORT SYSTEM PERMEASE PROTEIN"/>
    <property type="match status" value="1"/>
</dbReference>
<evidence type="ECO:0000256" key="8">
    <source>
        <dbReference type="SAM" id="Phobius"/>
    </source>
</evidence>
<proteinExistence type="inferred from homology"/>
<dbReference type="GO" id="GO:0033214">
    <property type="term" value="P:siderophore-iron import into cell"/>
    <property type="evidence" value="ECO:0007669"/>
    <property type="project" value="TreeGrafter"/>
</dbReference>
<evidence type="ECO:0000313" key="9">
    <source>
        <dbReference type="EMBL" id="KOH43312.1"/>
    </source>
</evidence>
<dbReference type="InterPro" id="IPR000522">
    <property type="entry name" value="ABC_transptr_permease_BtuC"/>
</dbReference>
<evidence type="ECO:0000256" key="4">
    <source>
        <dbReference type="ARBA" id="ARBA00022475"/>
    </source>
</evidence>
<dbReference type="STRING" id="1409788.NC99_38720"/>
<dbReference type="PANTHER" id="PTHR30472:SF25">
    <property type="entry name" value="ABC TRANSPORTER PERMEASE PROTEIN MJ0876-RELATED"/>
    <property type="match status" value="1"/>
</dbReference>